<dbReference type="AlphaFoldDB" id="A0A0A9AUJ8"/>
<keyword evidence="1" id="KW-0472">Membrane</keyword>
<sequence>MAFLGENTKRKSLFFLFKSLVITFSWDFSAFLL</sequence>
<keyword evidence="1" id="KW-1133">Transmembrane helix</keyword>
<dbReference type="EMBL" id="GBRH01243089">
    <property type="protein sequence ID" value="JAD54806.1"/>
    <property type="molecule type" value="Transcribed_RNA"/>
</dbReference>
<organism evidence="2">
    <name type="scientific">Arundo donax</name>
    <name type="common">Giant reed</name>
    <name type="synonym">Donax arundinaceus</name>
    <dbReference type="NCBI Taxonomy" id="35708"/>
    <lineage>
        <taxon>Eukaryota</taxon>
        <taxon>Viridiplantae</taxon>
        <taxon>Streptophyta</taxon>
        <taxon>Embryophyta</taxon>
        <taxon>Tracheophyta</taxon>
        <taxon>Spermatophyta</taxon>
        <taxon>Magnoliopsida</taxon>
        <taxon>Liliopsida</taxon>
        <taxon>Poales</taxon>
        <taxon>Poaceae</taxon>
        <taxon>PACMAD clade</taxon>
        <taxon>Arundinoideae</taxon>
        <taxon>Arundineae</taxon>
        <taxon>Arundo</taxon>
    </lineage>
</organism>
<protein>
    <submittedName>
        <fullName evidence="2">Uncharacterized protein</fullName>
    </submittedName>
</protein>
<proteinExistence type="predicted"/>
<reference evidence="2" key="2">
    <citation type="journal article" date="2015" name="Data Brief">
        <title>Shoot transcriptome of the giant reed, Arundo donax.</title>
        <authorList>
            <person name="Barrero R.A."/>
            <person name="Guerrero F.D."/>
            <person name="Moolhuijzen P."/>
            <person name="Goolsby J.A."/>
            <person name="Tidwell J."/>
            <person name="Bellgard S.E."/>
            <person name="Bellgard M.I."/>
        </authorList>
    </citation>
    <scope>NUCLEOTIDE SEQUENCE</scope>
    <source>
        <tissue evidence="2">Shoot tissue taken approximately 20 cm above the soil surface</tissue>
    </source>
</reference>
<evidence type="ECO:0000256" key="1">
    <source>
        <dbReference type="SAM" id="Phobius"/>
    </source>
</evidence>
<feature type="transmembrane region" description="Helical" evidence="1">
    <location>
        <begin position="12"/>
        <end position="32"/>
    </location>
</feature>
<accession>A0A0A9AUJ8</accession>
<keyword evidence="1" id="KW-0812">Transmembrane</keyword>
<evidence type="ECO:0000313" key="2">
    <source>
        <dbReference type="EMBL" id="JAD54806.1"/>
    </source>
</evidence>
<name>A0A0A9AUJ8_ARUDO</name>
<reference evidence="2" key="1">
    <citation type="submission" date="2014-09" db="EMBL/GenBank/DDBJ databases">
        <authorList>
            <person name="Magalhaes I.L.F."/>
            <person name="Oliveira U."/>
            <person name="Santos F.R."/>
            <person name="Vidigal T.H.D.A."/>
            <person name="Brescovit A.D."/>
            <person name="Santos A.J."/>
        </authorList>
    </citation>
    <scope>NUCLEOTIDE SEQUENCE</scope>
    <source>
        <tissue evidence="2">Shoot tissue taken approximately 20 cm above the soil surface</tissue>
    </source>
</reference>